<proteinExistence type="predicted"/>
<comment type="caution">
    <text evidence="1">The sequence shown here is derived from an EMBL/GenBank/DDBJ whole genome shotgun (WGS) entry which is preliminary data.</text>
</comment>
<accession>A0A4R6CUP9</accession>
<sequence length="106" mass="12118">MNNLTIDNKKIGVIQGNYLGYYNAKLPDSPLSNFYFVRQGFYIWIYPNKEMVSPTPVKGEKGGHKGKFVSVEQVFAFGKAYEMGDKKSMGQIYKLQTKDSVQYSKK</sequence>
<reference evidence="1 2" key="1">
    <citation type="submission" date="2017-06" db="EMBL/GenBank/DDBJ databases">
        <authorList>
            <person name="Swanenburg J."/>
            <person name="Kort R."/>
        </authorList>
    </citation>
    <scope>NUCLEOTIDE SEQUENCE [LARGE SCALE GENOMIC DNA]</scope>
    <source>
        <strain evidence="1 2">RL05</strain>
    </source>
</reference>
<gene>
    <name evidence="1" type="ORF">CEE75_03130</name>
</gene>
<dbReference type="EMBL" id="NKLP01000046">
    <property type="protein sequence ID" value="TDN33080.1"/>
    <property type="molecule type" value="Genomic_DNA"/>
</dbReference>
<protein>
    <submittedName>
        <fullName evidence="1">Uncharacterized protein</fullName>
    </submittedName>
</protein>
<name>A0A4R6CUP9_9LACO</name>
<organism evidence="1 2">
    <name type="scientific">Lactobacillus crispatus</name>
    <dbReference type="NCBI Taxonomy" id="47770"/>
    <lineage>
        <taxon>Bacteria</taxon>
        <taxon>Bacillati</taxon>
        <taxon>Bacillota</taxon>
        <taxon>Bacilli</taxon>
        <taxon>Lactobacillales</taxon>
        <taxon>Lactobacillaceae</taxon>
        <taxon>Lactobacillus</taxon>
    </lineage>
</organism>
<evidence type="ECO:0000313" key="1">
    <source>
        <dbReference type="EMBL" id="TDN33080.1"/>
    </source>
</evidence>
<dbReference type="Proteomes" id="UP000295195">
    <property type="component" value="Unassembled WGS sequence"/>
</dbReference>
<dbReference type="RefSeq" id="WP_133476592.1">
    <property type="nucleotide sequence ID" value="NZ_JAAUWJ010000067.1"/>
</dbReference>
<evidence type="ECO:0000313" key="2">
    <source>
        <dbReference type="Proteomes" id="UP000295195"/>
    </source>
</evidence>
<dbReference type="AlphaFoldDB" id="A0A4R6CUP9"/>